<dbReference type="InterPro" id="IPR044023">
    <property type="entry name" value="Ig_7"/>
</dbReference>
<gene>
    <name evidence="3" type="ORF">JJQ60_07565</name>
</gene>
<feature type="chain" id="PRO_5037719932" description="Ig-like domain-containing protein" evidence="1">
    <location>
        <begin position="20"/>
        <end position="369"/>
    </location>
</feature>
<feature type="domain" description="Ig-like" evidence="2">
    <location>
        <begin position="271"/>
        <end position="351"/>
    </location>
</feature>
<feature type="signal peptide" evidence="1">
    <location>
        <begin position="1"/>
        <end position="19"/>
    </location>
</feature>
<dbReference type="Pfam" id="PF19081">
    <property type="entry name" value="Ig_7"/>
    <property type="match status" value="1"/>
</dbReference>
<evidence type="ECO:0000256" key="1">
    <source>
        <dbReference type="SAM" id="SignalP"/>
    </source>
</evidence>
<comment type="caution">
    <text evidence="3">The sequence shown here is derived from an EMBL/GenBank/DDBJ whole genome shotgun (WGS) entry which is preliminary data.</text>
</comment>
<name>A0A937DAA7_9FLAO</name>
<dbReference type="Gene3D" id="2.60.40.10">
    <property type="entry name" value="Immunoglobulins"/>
    <property type="match status" value="1"/>
</dbReference>
<dbReference type="Proteomes" id="UP000651057">
    <property type="component" value="Unassembled WGS sequence"/>
</dbReference>
<reference evidence="3" key="1">
    <citation type="submission" date="2021-01" db="EMBL/GenBank/DDBJ databases">
        <authorList>
            <person name="Zhong Y.L."/>
        </authorList>
    </citation>
    <scope>NUCLEOTIDE SEQUENCE</scope>
    <source>
        <strain evidence="3">KCTC 23302</strain>
    </source>
</reference>
<evidence type="ECO:0000259" key="2">
    <source>
        <dbReference type="Pfam" id="PF19081"/>
    </source>
</evidence>
<sequence length="369" mass="37780">MLKTYIIIAFCFIISFTFAQSVNDYRSVGSGNWTNVSIWEVYNGTAWVAATTYPGEIAGTNDVSIEGGDSITVSSFIPNSFNSLTVGDGTGATDTLLVSGTSNLDTSRITIANGGFASWTANVSLFLPAGAAFVIEPGGSLDTTRPCSASKRLVIGSTIYATCNGGAGADFSFTDLNNGGGSLSVTPSSNSSICTSETLTLFANVSGTGSSTATFSWTGTGPGSYTFSSILENPTETGLTAGSYTYTVTVTSSDGSITNTGSTDVVVSDSPNAPVSNGNMIACTGATIPTLTVSVNAGETVDWYDAATGGTLLLSNNVSYTPTASGSYFAEARNIAAGCVSSTRTEIVLTIKTCTIITNSRITFRVKAN</sequence>
<dbReference type="RefSeq" id="WP_201918316.1">
    <property type="nucleotide sequence ID" value="NZ_BAABAX010000005.1"/>
</dbReference>
<keyword evidence="1" id="KW-0732">Signal</keyword>
<evidence type="ECO:0000313" key="4">
    <source>
        <dbReference type="Proteomes" id="UP000651057"/>
    </source>
</evidence>
<dbReference type="InterPro" id="IPR013783">
    <property type="entry name" value="Ig-like_fold"/>
</dbReference>
<dbReference type="AlphaFoldDB" id="A0A937DAA7"/>
<organism evidence="3 4">
    <name type="scientific">Aquimarina mytili</name>
    <dbReference type="NCBI Taxonomy" id="874423"/>
    <lineage>
        <taxon>Bacteria</taxon>
        <taxon>Pseudomonadati</taxon>
        <taxon>Bacteroidota</taxon>
        <taxon>Flavobacteriia</taxon>
        <taxon>Flavobacteriales</taxon>
        <taxon>Flavobacteriaceae</taxon>
        <taxon>Aquimarina</taxon>
    </lineage>
</organism>
<dbReference type="EMBL" id="JAERQJ010000003">
    <property type="protein sequence ID" value="MBL0683368.1"/>
    <property type="molecule type" value="Genomic_DNA"/>
</dbReference>
<proteinExistence type="predicted"/>
<accession>A0A937DAA7</accession>
<evidence type="ECO:0000313" key="3">
    <source>
        <dbReference type="EMBL" id="MBL0683368.1"/>
    </source>
</evidence>
<dbReference type="InterPro" id="IPR035986">
    <property type="entry name" value="PKD_dom_sf"/>
</dbReference>
<protein>
    <recommendedName>
        <fullName evidence="2">Ig-like domain-containing protein</fullName>
    </recommendedName>
</protein>
<dbReference type="SUPFAM" id="SSF49299">
    <property type="entry name" value="PKD domain"/>
    <property type="match status" value="1"/>
</dbReference>
<keyword evidence="4" id="KW-1185">Reference proteome</keyword>